<keyword evidence="3" id="KW-1185">Reference proteome</keyword>
<gene>
    <name evidence="2" type="ORF">L249_1465</name>
</gene>
<feature type="compositionally biased region" description="Low complexity" evidence="1">
    <location>
        <begin position="97"/>
        <end position="117"/>
    </location>
</feature>
<organism evidence="2 3">
    <name type="scientific">Ophiocordyceps polyrhachis-furcata BCC 54312</name>
    <dbReference type="NCBI Taxonomy" id="1330021"/>
    <lineage>
        <taxon>Eukaryota</taxon>
        <taxon>Fungi</taxon>
        <taxon>Dikarya</taxon>
        <taxon>Ascomycota</taxon>
        <taxon>Pezizomycotina</taxon>
        <taxon>Sordariomycetes</taxon>
        <taxon>Hypocreomycetidae</taxon>
        <taxon>Hypocreales</taxon>
        <taxon>Ophiocordycipitaceae</taxon>
        <taxon>Ophiocordyceps</taxon>
    </lineage>
</organism>
<comment type="caution">
    <text evidence="2">The sequence shown here is derived from an EMBL/GenBank/DDBJ whole genome shotgun (WGS) entry which is preliminary data.</text>
</comment>
<reference evidence="2 3" key="1">
    <citation type="journal article" date="2015" name="BMC Genomics">
        <title>Insights from the genome of Ophiocordyceps polyrhachis-furcata to pathogenicity and host specificity in insect fungi.</title>
        <authorList>
            <person name="Wichadakul D."/>
            <person name="Kobmoo N."/>
            <person name="Ingsriswang S."/>
            <person name="Tangphatsornruang S."/>
            <person name="Chantasingh D."/>
            <person name="Luangsa-ard J.J."/>
            <person name="Eurwilaichitr L."/>
        </authorList>
    </citation>
    <scope>NUCLEOTIDE SEQUENCE [LARGE SCALE GENOMIC DNA]</scope>
    <source>
        <strain evidence="2 3">BCC 54312</strain>
    </source>
</reference>
<evidence type="ECO:0000256" key="1">
    <source>
        <dbReference type="SAM" id="MobiDB-lite"/>
    </source>
</evidence>
<accession>A0A367L437</accession>
<feature type="region of interest" description="Disordered" evidence="1">
    <location>
        <begin position="31"/>
        <end position="136"/>
    </location>
</feature>
<sequence>MQSPRPNDDGFMPVSTWRGYIMVSTDLLPESVKETRRIYPDPQSEPDPSPEDQVRGLARTDTMMPPPLPRQRAVSSASVFGYDLSNSCQPTSKSPLASHGIPSSAASSYSPASDESAYQSPAEKFHQPLRPSPPPSWLWPDGSWLSDFAIDLPAGPSFPSGSQFWAMPTSPYLPQHDFLPAQAHEAAYAWASLPPQAHGYRPDVGAVGSSMTF</sequence>
<dbReference type="Proteomes" id="UP000253664">
    <property type="component" value="Unassembled WGS sequence"/>
</dbReference>
<dbReference type="AlphaFoldDB" id="A0A367L437"/>
<evidence type="ECO:0000313" key="2">
    <source>
        <dbReference type="EMBL" id="RCI09196.1"/>
    </source>
</evidence>
<dbReference type="EMBL" id="LKCN02000016">
    <property type="protein sequence ID" value="RCI09196.1"/>
    <property type="molecule type" value="Genomic_DNA"/>
</dbReference>
<feature type="compositionally biased region" description="Polar residues" evidence="1">
    <location>
        <begin position="73"/>
        <end position="95"/>
    </location>
</feature>
<evidence type="ECO:0000313" key="3">
    <source>
        <dbReference type="Proteomes" id="UP000253664"/>
    </source>
</evidence>
<name>A0A367L437_9HYPO</name>
<proteinExistence type="predicted"/>
<dbReference type="OrthoDB" id="4926943at2759"/>
<protein>
    <submittedName>
        <fullName evidence="2">Uncharacterized protein</fullName>
    </submittedName>
</protein>